<dbReference type="EMBL" id="JAACNO010002495">
    <property type="protein sequence ID" value="KAF4132802.1"/>
    <property type="molecule type" value="Genomic_DNA"/>
</dbReference>
<organism evidence="1 2">
    <name type="scientific">Phytophthora infestans</name>
    <name type="common">Potato late blight agent</name>
    <name type="synonym">Botrytis infestans</name>
    <dbReference type="NCBI Taxonomy" id="4787"/>
    <lineage>
        <taxon>Eukaryota</taxon>
        <taxon>Sar</taxon>
        <taxon>Stramenopiles</taxon>
        <taxon>Oomycota</taxon>
        <taxon>Peronosporomycetes</taxon>
        <taxon>Peronosporales</taxon>
        <taxon>Peronosporaceae</taxon>
        <taxon>Phytophthora</taxon>
    </lineage>
</organism>
<reference evidence="1" key="1">
    <citation type="submission" date="2020-03" db="EMBL/GenBank/DDBJ databases">
        <title>Hybrid Assembly of Korean Phytophthora infestans isolates.</title>
        <authorList>
            <person name="Prokchorchik M."/>
            <person name="Lee Y."/>
            <person name="Seo J."/>
            <person name="Cho J.-H."/>
            <person name="Park Y.-E."/>
            <person name="Jang D.-C."/>
            <person name="Im J.-S."/>
            <person name="Choi J.-G."/>
            <person name="Park H.-J."/>
            <person name="Lee G.-B."/>
            <person name="Lee Y.-G."/>
            <person name="Hong S.-Y."/>
            <person name="Cho K."/>
            <person name="Sohn K.H."/>
        </authorList>
    </citation>
    <scope>NUCLEOTIDE SEQUENCE</scope>
    <source>
        <strain evidence="1">KR_2_A2</strain>
    </source>
</reference>
<proteinExistence type="predicted"/>
<comment type="caution">
    <text evidence="1">The sequence shown here is derived from an EMBL/GenBank/DDBJ whole genome shotgun (WGS) entry which is preliminary data.</text>
</comment>
<dbReference type="Proteomes" id="UP000704712">
    <property type="component" value="Unassembled WGS sequence"/>
</dbReference>
<name>A0A8S9TZ59_PHYIN</name>
<dbReference type="AlphaFoldDB" id="A0A8S9TZ59"/>
<gene>
    <name evidence="1" type="ORF">GN958_ATG17979</name>
</gene>
<sequence length="212" mass="23585">VKIGEITKSSRTEVQVGGPVFSFDSERDSYDTFCSKVEERVVESLQTYPKKTIRLDMSIYIKPNNLAPLVAAAYTNYQKRTKDSGPFEIEVYVLTAKKERRTLPGTRRATASRIQKATASIDGDPSSKLKNPMVDLPCPQATGLYLTLPDTATFAQAQHPDVMLAEEKAEEESEYGTVNLSNYNLLARGVFFSFVPPHEPDEDAEDLDHASD</sequence>
<feature type="non-terminal residue" evidence="1">
    <location>
        <position position="212"/>
    </location>
</feature>
<evidence type="ECO:0000313" key="2">
    <source>
        <dbReference type="Proteomes" id="UP000704712"/>
    </source>
</evidence>
<accession>A0A8S9TZ59</accession>
<evidence type="ECO:0000313" key="1">
    <source>
        <dbReference type="EMBL" id="KAF4132802.1"/>
    </source>
</evidence>
<protein>
    <submittedName>
        <fullName evidence="1">Uncharacterized protein</fullName>
    </submittedName>
</protein>